<evidence type="ECO:0000313" key="3">
    <source>
        <dbReference type="Proteomes" id="UP000555552"/>
    </source>
</evidence>
<feature type="region of interest" description="Disordered" evidence="1">
    <location>
        <begin position="1"/>
        <end position="34"/>
    </location>
</feature>
<keyword evidence="3" id="KW-1185">Reference proteome</keyword>
<gene>
    <name evidence="2" type="ORF">HLB09_07365</name>
</gene>
<dbReference type="RefSeq" id="WP_171202743.1">
    <property type="nucleotide sequence ID" value="NZ_BAAANP010000001.1"/>
</dbReference>
<dbReference type="Proteomes" id="UP000555552">
    <property type="component" value="Unassembled WGS sequence"/>
</dbReference>
<protein>
    <submittedName>
        <fullName evidence="2">Uncharacterized protein</fullName>
    </submittedName>
</protein>
<comment type="caution">
    <text evidence="2">The sequence shown here is derived from an EMBL/GenBank/DDBJ whole genome shotgun (WGS) entry which is preliminary data.</text>
</comment>
<feature type="compositionally biased region" description="Low complexity" evidence="1">
    <location>
        <begin position="10"/>
        <end position="22"/>
    </location>
</feature>
<proteinExistence type="predicted"/>
<name>A0A849BNJ2_9ACTN</name>
<accession>A0A849BNJ2</accession>
<evidence type="ECO:0000313" key="2">
    <source>
        <dbReference type="EMBL" id="NNH22913.1"/>
    </source>
</evidence>
<sequence length="87" mass="8687">MEQHRAPAQVRAAVGRSARSGAPDPTPGTGSLGDAALADEIELYGAVVVAASEKDGSLTDAEIDAALGVPSVRRGGSRTAEADDRSG</sequence>
<dbReference type="AlphaFoldDB" id="A0A849BNJ2"/>
<dbReference type="EMBL" id="JABEMA010000080">
    <property type="protein sequence ID" value="NNH22913.1"/>
    <property type="molecule type" value="Genomic_DNA"/>
</dbReference>
<organism evidence="2 3">
    <name type="scientific">Pseudokineococcus marinus</name>
    <dbReference type="NCBI Taxonomy" id="351215"/>
    <lineage>
        <taxon>Bacteria</taxon>
        <taxon>Bacillati</taxon>
        <taxon>Actinomycetota</taxon>
        <taxon>Actinomycetes</taxon>
        <taxon>Kineosporiales</taxon>
        <taxon>Kineosporiaceae</taxon>
        <taxon>Pseudokineococcus</taxon>
    </lineage>
</organism>
<evidence type="ECO:0000256" key="1">
    <source>
        <dbReference type="SAM" id="MobiDB-lite"/>
    </source>
</evidence>
<reference evidence="2 3" key="1">
    <citation type="submission" date="2020-05" db="EMBL/GenBank/DDBJ databases">
        <title>MicrobeNet Type strains.</title>
        <authorList>
            <person name="Nicholson A.C."/>
        </authorList>
    </citation>
    <scope>NUCLEOTIDE SEQUENCE [LARGE SCALE GENOMIC DNA]</scope>
    <source>
        <strain evidence="2 3">JCM 14547</strain>
    </source>
</reference>